<sequence>MRPRLAVLPALAALVAAQVALTAGAPAHAADSAVTVTVNTRAGLEVVDEAATGVNHAIWDTHLGSDAVADLLKDAGVKAMRYPGGSYSDIYHWADHTAPGGYVAPNTDFDTFMRGVRRAGGQAIVTANYGTGTAEEAAAWVRYANVEKRYGVKYWEIGNENYGNGHYGSGWEADHHPDKSPTYYATLVRDYATAMKAVDPTIKIGAVLTTPGEWPDGITAAGDSASWNEVVLSIAGPVVDFGIIHWYPSGDTAAQVLAKTDRVKDQIALVREQSRRLAGKDLGIALTEVNTSFGRNTQPGALFAADAYATMIGHGVFNVDWWNVHNGIGQVREIAGHTDYDDYGLLSSGGCNAEGTVCQPALNTPFAPYHGIAMVSKFARPGDQLVTAASTDPLVRSHAARRTDGGLSVLLINQDPDAARTVDLRLAGYTAAAGATVHTFANGDTGITTATGSSSTVTLPPYSITTVLLKPSGSVGGPAAPARPVAGGITDRTAALSWPAPPAGVKYEVHRRVDGAHTEQWGETTGTTFTAANLVPGTEYTVNLVARDNAGRVSWSSPPLTFTTGTPATSTCAVTYKESTNWGNGFVADLQITNTGTRPAAGWTLTYTWPTTWQQVSSGWNATWSQAGTKVTVGNTATLAAGESTTAGFVGAYQGPNVHPVKYFLNGTLCTTR</sequence>
<dbReference type="Pfam" id="PF00553">
    <property type="entry name" value="CBM_2"/>
    <property type="match status" value="1"/>
</dbReference>
<dbReference type="InterPro" id="IPR003961">
    <property type="entry name" value="FN3_dom"/>
</dbReference>
<dbReference type="InterPro" id="IPR008965">
    <property type="entry name" value="CBM2/CBM3_carb-bd_dom_sf"/>
</dbReference>
<evidence type="ECO:0000256" key="3">
    <source>
        <dbReference type="ARBA" id="ARBA00023326"/>
    </source>
</evidence>
<dbReference type="SUPFAM" id="SSF49265">
    <property type="entry name" value="Fibronectin type III"/>
    <property type="match status" value="1"/>
</dbReference>
<evidence type="ECO:0000313" key="7">
    <source>
        <dbReference type="EMBL" id="TQM80854.1"/>
    </source>
</evidence>
<dbReference type="PANTHER" id="PTHR43576">
    <property type="entry name" value="ALPHA-L-ARABINOFURANOSIDASE C-RELATED"/>
    <property type="match status" value="1"/>
</dbReference>
<dbReference type="SUPFAM" id="SSF51445">
    <property type="entry name" value="(Trans)glycosidases"/>
    <property type="match status" value="1"/>
</dbReference>
<dbReference type="InterPro" id="IPR036116">
    <property type="entry name" value="FN3_sf"/>
</dbReference>
<accession>A0A543JDK9</accession>
<keyword evidence="4" id="KW-0732">Signal</keyword>
<dbReference type="SMART" id="SM00637">
    <property type="entry name" value="CBD_II"/>
    <property type="match status" value="1"/>
</dbReference>
<organism evidence="7 8">
    <name type="scientific">Saccharothrix saharensis</name>
    <dbReference type="NCBI Taxonomy" id="571190"/>
    <lineage>
        <taxon>Bacteria</taxon>
        <taxon>Bacillati</taxon>
        <taxon>Actinomycetota</taxon>
        <taxon>Actinomycetes</taxon>
        <taxon>Pseudonocardiales</taxon>
        <taxon>Pseudonocardiaceae</taxon>
        <taxon>Saccharothrix</taxon>
    </lineage>
</organism>
<keyword evidence="2" id="KW-0378">Hydrolase</keyword>
<evidence type="ECO:0000256" key="4">
    <source>
        <dbReference type="SAM" id="SignalP"/>
    </source>
</evidence>
<dbReference type="InterPro" id="IPR012291">
    <property type="entry name" value="CBM2_carb-bd_dom_sf"/>
</dbReference>
<dbReference type="InterPro" id="IPR017853">
    <property type="entry name" value="GH"/>
</dbReference>
<proteinExistence type="predicted"/>
<protein>
    <submittedName>
        <fullName evidence="7">Alpha-L-arabinofuranosidase</fullName>
    </submittedName>
</protein>
<dbReference type="Gene3D" id="2.60.40.1180">
    <property type="entry name" value="Golgi alpha-mannosidase II"/>
    <property type="match status" value="1"/>
</dbReference>
<name>A0A543JDK9_9PSEU</name>
<reference evidence="7 8" key="1">
    <citation type="submission" date="2019-06" db="EMBL/GenBank/DDBJ databases">
        <title>Sequencing the genomes of 1000 actinobacteria strains.</title>
        <authorList>
            <person name="Klenk H.-P."/>
        </authorList>
    </citation>
    <scope>NUCLEOTIDE SEQUENCE [LARGE SCALE GENOMIC DNA]</scope>
    <source>
        <strain evidence="7 8">DSM 45456</strain>
    </source>
</reference>
<keyword evidence="3" id="KW-0624">Polysaccharide degradation</keyword>
<dbReference type="GO" id="GO:0004553">
    <property type="term" value="F:hydrolase activity, hydrolyzing O-glycosyl compounds"/>
    <property type="evidence" value="ECO:0007669"/>
    <property type="project" value="InterPro"/>
</dbReference>
<dbReference type="Proteomes" id="UP000316628">
    <property type="component" value="Unassembled WGS sequence"/>
</dbReference>
<dbReference type="AlphaFoldDB" id="A0A543JDK9"/>
<dbReference type="PANTHER" id="PTHR43576:SF3">
    <property type="entry name" value="ALPHA-L-ARABINOFURANOSIDASE C"/>
    <property type="match status" value="1"/>
</dbReference>
<dbReference type="OrthoDB" id="9758333at2"/>
<dbReference type="Pfam" id="PF00041">
    <property type="entry name" value="fn3"/>
    <property type="match status" value="1"/>
</dbReference>
<dbReference type="PROSITE" id="PS50853">
    <property type="entry name" value="FN3"/>
    <property type="match status" value="1"/>
</dbReference>
<dbReference type="EMBL" id="VFPP01000001">
    <property type="protein sequence ID" value="TQM80854.1"/>
    <property type="molecule type" value="Genomic_DNA"/>
</dbReference>
<dbReference type="SMART" id="SM00060">
    <property type="entry name" value="FN3"/>
    <property type="match status" value="1"/>
</dbReference>
<keyword evidence="1" id="KW-0119">Carbohydrate metabolism</keyword>
<evidence type="ECO:0000259" key="6">
    <source>
        <dbReference type="PROSITE" id="PS51173"/>
    </source>
</evidence>
<evidence type="ECO:0000259" key="5">
    <source>
        <dbReference type="PROSITE" id="PS50853"/>
    </source>
</evidence>
<dbReference type="InterPro" id="IPR013780">
    <property type="entry name" value="Glyco_hydro_b"/>
</dbReference>
<feature type="signal peptide" evidence="4">
    <location>
        <begin position="1"/>
        <end position="29"/>
    </location>
</feature>
<dbReference type="InterPro" id="IPR013783">
    <property type="entry name" value="Ig-like_fold"/>
</dbReference>
<feature type="domain" description="Fibronectin type-III" evidence="5">
    <location>
        <begin position="480"/>
        <end position="567"/>
    </location>
</feature>
<dbReference type="Gene3D" id="3.20.20.80">
    <property type="entry name" value="Glycosidases"/>
    <property type="match status" value="1"/>
</dbReference>
<dbReference type="PROSITE" id="PS51173">
    <property type="entry name" value="CBM2"/>
    <property type="match status" value="1"/>
</dbReference>
<feature type="chain" id="PRO_5021918578" evidence="4">
    <location>
        <begin position="30"/>
        <end position="673"/>
    </location>
</feature>
<dbReference type="Gene3D" id="2.60.40.290">
    <property type="match status" value="1"/>
</dbReference>
<dbReference type="RefSeq" id="WP_141978897.1">
    <property type="nucleotide sequence ID" value="NZ_VFPP01000001.1"/>
</dbReference>
<comment type="caution">
    <text evidence="7">The sequence shown here is derived from an EMBL/GenBank/DDBJ whole genome shotgun (WGS) entry which is preliminary data.</text>
</comment>
<dbReference type="GO" id="GO:0000272">
    <property type="term" value="P:polysaccharide catabolic process"/>
    <property type="evidence" value="ECO:0007669"/>
    <property type="project" value="UniProtKB-KW"/>
</dbReference>
<dbReference type="SUPFAM" id="SSF49384">
    <property type="entry name" value="Carbohydrate-binding domain"/>
    <property type="match status" value="1"/>
</dbReference>
<evidence type="ECO:0000256" key="2">
    <source>
        <dbReference type="ARBA" id="ARBA00023295"/>
    </source>
</evidence>
<dbReference type="CDD" id="cd00063">
    <property type="entry name" value="FN3"/>
    <property type="match status" value="1"/>
</dbReference>
<evidence type="ECO:0000256" key="1">
    <source>
        <dbReference type="ARBA" id="ARBA00023277"/>
    </source>
</evidence>
<keyword evidence="2" id="KW-0326">Glycosidase</keyword>
<evidence type="ECO:0000313" key="8">
    <source>
        <dbReference type="Proteomes" id="UP000316628"/>
    </source>
</evidence>
<dbReference type="Gene3D" id="2.60.40.10">
    <property type="entry name" value="Immunoglobulins"/>
    <property type="match status" value="1"/>
</dbReference>
<feature type="domain" description="CBM2" evidence="6">
    <location>
        <begin position="565"/>
        <end position="673"/>
    </location>
</feature>
<gene>
    <name evidence="7" type="ORF">FHX81_3203</name>
</gene>
<dbReference type="GO" id="GO:0030247">
    <property type="term" value="F:polysaccharide binding"/>
    <property type="evidence" value="ECO:0007669"/>
    <property type="project" value="UniProtKB-UniRule"/>
</dbReference>
<dbReference type="InterPro" id="IPR001919">
    <property type="entry name" value="CBD2"/>
</dbReference>
<keyword evidence="8" id="KW-1185">Reference proteome</keyword>